<keyword evidence="7" id="KW-0325">Glycoprotein</keyword>
<dbReference type="InterPro" id="IPR036179">
    <property type="entry name" value="Ig-like_dom_sf"/>
</dbReference>
<dbReference type="GO" id="GO:0004930">
    <property type="term" value="F:G protein-coupled receptor activity"/>
    <property type="evidence" value="ECO:0007669"/>
    <property type="project" value="InterPro"/>
</dbReference>
<feature type="transmembrane region" description="Helical" evidence="8">
    <location>
        <begin position="784"/>
        <end position="804"/>
    </location>
</feature>
<dbReference type="EMBL" id="OW240913">
    <property type="protein sequence ID" value="CAH2245773.1"/>
    <property type="molecule type" value="Genomic_DNA"/>
</dbReference>
<feature type="transmembrane region" description="Helical" evidence="8">
    <location>
        <begin position="816"/>
        <end position="839"/>
    </location>
</feature>
<keyword evidence="3 8" id="KW-0812">Transmembrane</keyword>
<dbReference type="Gene3D" id="1.20.1070.10">
    <property type="entry name" value="Rhodopsin 7-helix transmembrane proteins"/>
    <property type="match status" value="1"/>
</dbReference>
<keyword evidence="6" id="KW-1015">Disulfide bond</keyword>
<feature type="transmembrane region" description="Helical" evidence="8">
    <location>
        <begin position="899"/>
        <end position="925"/>
    </location>
</feature>
<keyword evidence="14" id="KW-1185">Reference proteome</keyword>
<evidence type="ECO:0000256" key="9">
    <source>
        <dbReference type="SAM" id="SignalP"/>
    </source>
</evidence>
<evidence type="ECO:0000259" key="10">
    <source>
        <dbReference type="PROSITE" id="PS50221"/>
    </source>
</evidence>
<dbReference type="InterPro" id="IPR003599">
    <property type="entry name" value="Ig_sub"/>
</dbReference>
<name>A0AAD1RAA8_PELCU</name>
<dbReference type="PROSITE" id="PS50221">
    <property type="entry name" value="GAIN_B"/>
    <property type="match status" value="1"/>
</dbReference>
<dbReference type="Gene3D" id="2.60.40.10">
    <property type="entry name" value="Immunoglobulins"/>
    <property type="match status" value="1"/>
</dbReference>
<sequence length="1071" mass="117949">MIRLSRKKCLFICFFLLEIPKTGLASDQQGNIANETTSDKTGLLSIRMDGEQNNELQYYSRRRRAAGDTEYAAVIEISFDDPNMGTQLKAILEDTEVYQSLVASSITITKSSVTSVVGGILLFPTPIYAGDTLTINCQFIGLSNDIFWTFKSQRLSNDSRHTIMNNVQESILKITNVASTDAGNYTCNVNTQSLPQVQSTVVDVKNLNIATTGIIDAVCDGTKYNLNCCISDSGTFNVTWSFTGKIPVYGEKLWRGRAALLSVVDSRAARPRHRGGSRKKTSCTSKNIYGSQNLWVNDTTFWAPVFVSKSYAENSSNCTGLKLRIGPIPNPGGTCLTPPLPHTARQHSALHSLGLGAQREAQHDGEMMYKKGKLLPLLLGCGIFHISVECNITNELGDSVTSKAMTINTWIKSAESLSCNPLEGVPESPNGANYSESCQKFNKSGTVDYTCTNGNWSKTDNCYSTLIRNQLLAIESLKNDPQPSVTLPIFLQNLSNVSVNNKNEISASTQSINVMLTIISTVLDIKITVEPTIMESFVSTVNVLVDNTTAWRTIKEKGPGILKSVERFAQQLQDGDFNTSESNSNIQLKAKTLNSSLGYREPFVLNNLTSTVTIRNDSLPNKKITIVSIAYSTMKDILPPKENKSLSELVISTVISEAIDLTNFTITMKFPNQNQSLISPQCVYWDFNLTQSGGWNDKNCTSKEDNGTVTCNCNHLTSFSILFSSSPNNPNNGSADNNNNDLEIITYVGVGISIASLVIALLIEFTVWRSVIKNKTSYMRHVCLVNIAVTLLAADIWFMIGAGLEKYPNTDACLVAAFFSFYFYLALFFWMLAMGLLLFHRMIFTLQELSRSTMLITAFILGYVCPLIIALITVGSTIQNQQFTSGKYCWLDYDRSKPFLAFVVPSLTIVFINCVILLVVISKLLRPSVGERSRKDDQLILIQITKSIAVLTPLLGITWGFGLGLVIETNKTTNKVLQGIFAGLNSFQGLFILISTVLLDQKVRLALRNTISSSYSSTFRARVQASSTNSSVPSSGHPKRKKLFPKRGAYNVFHAQSSSNETSTNSYSVLS</sequence>
<dbReference type="SMART" id="SM00303">
    <property type="entry name" value="GPS"/>
    <property type="match status" value="1"/>
</dbReference>
<dbReference type="InterPro" id="IPR007110">
    <property type="entry name" value="Ig-like_dom"/>
</dbReference>
<dbReference type="SUPFAM" id="SSF81321">
    <property type="entry name" value="Family A G protein-coupled receptor-like"/>
    <property type="match status" value="1"/>
</dbReference>
<gene>
    <name evidence="13" type="ORF">PECUL_23A061486</name>
</gene>
<keyword evidence="4 8" id="KW-1133">Transmembrane helix</keyword>
<keyword evidence="5 8" id="KW-0472">Membrane</keyword>
<dbReference type="PANTHER" id="PTHR45813:SF4">
    <property type="entry name" value="ADHESION G PROTEIN-COUPLED RECEPTOR F5"/>
    <property type="match status" value="1"/>
</dbReference>
<dbReference type="InterPro" id="IPR013783">
    <property type="entry name" value="Ig-like_fold"/>
</dbReference>
<evidence type="ECO:0000256" key="8">
    <source>
        <dbReference type="SAM" id="Phobius"/>
    </source>
</evidence>
<dbReference type="AlphaFoldDB" id="A0AAD1RAA8"/>
<dbReference type="FunFam" id="1.20.1070.10:FF:000058">
    <property type="entry name" value="Adhesion G protein-coupled receptor F5"/>
    <property type="match status" value="1"/>
</dbReference>
<evidence type="ECO:0000313" key="13">
    <source>
        <dbReference type="EMBL" id="CAH2245773.1"/>
    </source>
</evidence>
<evidence type="ECO:0000259" key="12">
    <source>
        <dbReference type="PROSITE" id="PS50835"/>
    </source>
</evidence>
<feature type="transmembrane region" description="Helical" evidence="8">
    <location>
        <begin position="979"/>
        <end position="999"/>
    </location>
</feature>
<dbReference type="InterPro" id="IPR017981">
    <property type="entry name" value="GPCR_2-like_7TM"/>
</dbReference>
<dbReference type="Proteomes" id="UP001295444">
    <property type="component" value="Chromosome 02"/>
</dbReference>
<dbReference type="InterPro" id="IPR046338">
    <property type="entry name" value="GAIN_dom_sf"/>
</dbReference>
<dbReference type="GO" id="GO:0016020">
    <property type="term" value="C:membrane"/>
    <property type="evidence" value="ECO:0007669"/>
    <property type="project" value="UniProtKB-SubCell"/>
</dbReference>
<dbReference type="SMART" id="SM00408">
    <property type="entry name" value="IGc2"/>
    <property type="match status" value="1"/>
</dbReference>
<feature type="transmembrane region" description="Helical" evidence="8">
    <location>
        <begin position="860"/>
        <end position="879"/>
    </location>
</feature>
<evidence type="ECO:0000313" key="14">
    <source>
        <dbReference type="Proteomes" id="UP001295444"/>
    </source>
</evidence>
<feature type="signal peptide" evidence="9">
    <location>
        <begin position="1"/>
        <end position="25"/>
    </location>
</feature>
<comment type="subcellular location">
    <subcellularLocation>
        <location evidence="1">Membrane</location>
        <topology evidence="1">Multi-pass membrane protein</topology>
    </subcellularLocation>
</comment>
<dbReference type="CDD" id="cd00096">
    <property type="entry name" value="Ig"/>
    <property type="match status" value="1"/>
</dbReference>
<keyword evidence="9" id="KW-0732">Signal</keyword>
<dbReference type="InterPro" id="IPR000203">
    <property type="entry name" value="GPS"/>
</dbReference>
<dbReference type="Pfam" id="PF07679">
    <property type="entry name" value="I-set"/>
    <property type="match status" value="1"/>
</dbReference>
<reference evidence="13" key="1">
    <citation type="submission" date="2022-03" db="EMBL/GenBank/DDBJ databases">
        <authorList>
            <person name="Alioto T."/>
            <person name="Alioto T."/>
            <person name="Gomez Garrido J."/>
        </authorList>
    </citation>
    <scope>NUCLEOTIDE SEQUENCE</scope>
</reference>
<dbReference type="PROSITE" id="PS50835">
    <property type="entry name" value="IG_LIKE"/>
    <property type="match status" value="1"/>
</dbReference>
<dbReference type="PROSITE" id="PS50261">
    <property type="entry name" value="G_PROTEIN_RECEP_F2_4"/>
    <property type="match status" value="1"/>
</dbReference>
<feature type="domain" description="G-protein coupled receptors family 2 profile 2" evidence="11">
    <location>
        <begin position="742"/>
        <end position="1000"/>
    </location>
</feature>
<evidence type="ECO:0000256" key="4">
    <source>
        <dbReference type="ARBA" id="ARBA00022989"/>
    </source>
</evidence>
<evidence type="ECO:0000256" key="6">
    <source>
        <dbReference type="ARBA" id="ARBA00023157"/>
    </source>
</evidence>
<feature type="domain" description="GAIN-B" evidence="10">
    <location>
        <begin position="577"/>
        <end position="729"/>
    </location>
</feature>
<dbReference type="Pfam" id="PF01825">
    <property type="entry name" value="GPS"/>
    <property type="match status" value="1"/>
</dbReference>
<dbReference type="GO" id="GO:0007166">
    <property type="term" value="P:cell surface receptor signaling pathway"/>
    <property type="evidence" value="ECO:0007669"/>
    <property type="project" value="InterPro"/>
</dbReference>
<dbReference type="InterPro" id="IPR013098">
    <property type="entry name" value="Ig_I-set"/>
</dbReference>
<dbReference type="Pfam" id="PF00002">
    <property type="entry name" value="7tm_2"/>
    <property type="match status" value="1"/>
</dbReference>
<accession>A0AAD1RAA8</accession>
<feature type="transmembrane region" description="Helical" evidence="8">
    <location>
        <begin position="946"/>
        <end position="967"/>
    </location>
</feature>
<dbReference type="GO" id="GO:0007189">
    <property type="term" value="P:adenylate cyclase-activating G protein-coupled receptor signaling pathway"/>
    <property type="evidence" value="ECO:0007669"/>
    <property type="project" value="TreeGrafter"/>
</dbReference>
<feature type="domain" description="Ig-like" evidence="12">
    <location>
        <begin position="130"/>
        <end position="202"/>
    </location>
</feature>
<dbReference type="Gene3D" id="2.60.220.50">
    <property type="match status" value="1"/>
</dbReference>
<dbReference type="InterPro" id="IPR000832">
    <property type="entry name" value="GPCR_2_secretin-like"/>
</dbReference>
<evidence type="ECO:0000256" key="2">
    <source>
        <dbReference type="ARBA" id="ARBA00007343"/>
    </source>
</evidence>
<feature type="chain" id="PRO_5042105329" evidence="9">
    <location>
        <begin position="26"/>
        <end position="1071"/>
    </location>
</feature>
<dbReference type="InterPro" id="IPR051587">
    <property type="entry name" value="Adhesion_GPCR"/>
</dbReference>
<dbReference type="PRINTS" id="PR00249">
    <property type="entry name" value="GPCRSECRETIN"/>
</dbReference>
<evidence type="ECO:0000256" key="1">
    <source>
        <dbReference type="ARBA" id="ARBA00004141"/>
    </source>
</evidence>
<dbReference type="SMART" id="SM00409">
    <property type="entry name" value="IG"/>
    <property type="match status" value="1"/>
</dbReference>
<proteinExistence type="inferred from homology"/>
<comment type="similarity">
    <text evidence="2">Belongs to the G-protein coupled receptor 2 family. Adhesion G-protein coupled receptor (ADGR) subfamily.</text>
</comment>
<dbReference type="SUPFAM" id="SSF48726">
    <property type="entry name" value="Immunoglobulin"/>
    <property type="match status" value="1"/>
</dbReference>
<evidence type="ECO:0000256" key="5">
    <source>
        <dbReference type="ARBA" id="ARBA00023136"/>
    </source>
</evidence>
<dbReference type="InterPro" id="IPR003598">
    <property type="entry name" value="Ig_sub2"/>
</dbReference>
<evidence type="ECO:0000256" key="3">
    <source>
        <dbReference type="ARBA" id="ARBA00022692"/>
    </source>
</evidence>
<dbReference type="PANTHER" id="PTHR45813">
    <property type="entry name" value="IG-LIKE DOMAIN-CONTAINING PROTEIN"/>
    <property type="match status" value="1"/>
</dbReference>
<feature type="transmembrane region" description="Helical" evidence="8">
    <location>
        <begin position="744"/>
        <end position="763"/>
    </location>
</feature>
<keyword evidence="13" id="KW-0675">Receptor</keyword>
<evidence type="ECO:0000259" key="11">
    <source>
        <dbReference type="PROSITE" id="PS50261"/>
    </source>
</evidence>
<organism evidence="13 14">
    <name type="scientific">Pelobates cultripes</name>
    <name type="common">Western spadefoot toad</name>
    <dbReference type="NCBI Taxonomy" id="61616"/>
    <lineage>
        <taxon>Eukaryota</taxon>
        <taxon>Metazoa</taxon>
        <taxon>Chordata</taxon>
        <taxon>Craniata</taxon>
        <taxon>Vertebrata</taxon>
        <taxon>Euteleostomi</taxon>
        <taxon>Amphibia</taxon>
        <taxon>Batrachia</taxon>
        <taxon>Anura</taxon>
        <taxon>Pelobatoidea</taxon>
        <taxon>Pelobatidae</taxon>
        <taxon>Pelobates</taxon>
    </lineage>
</organism>
<dbReference type="InterPro" id="IPR057244">
    <property type="entry name" value="GAIN_B"/>
</dbReference>
<evidence type="ECO:0000256" key="7">
    <source>
        <dbReference type="ARBA" id="ARBA00023180"/>
    </source>
</evidence>
<protein>
    <submittedName>
        <fullName evidence="13">Adhesion G -coupled receptor F5-like</fullName>
    </submittedName>
</protein>